<dbReference type="GO" id="GO:0005634">
    <property type="term" value="C:nucleus"/>
    <property type="evidence" value="ECO:0007669"/>
    <property type="project" value="TreeGrafter"/>
</dbReference>
<organism evidence="2 3">
    <name type="scientific">Pochonia chlamydosporia 170</name>
    <dbReference type="NCBI Taxonomy" id="1380566"/>
    <lineage>
        <taxon>Eukaryota</taxon>
        <taxon>Fungi</taxon>
        <taxon>Dikarya</taxon>
        <taxon>Ascomycota</taxon>
        <taxon>Pezizomycotina</taxon>
        <taxon>Sordariomycetes</taxon>
        <taxon>Hypocreomycetidae</taxon>
        <taxon>Hypocreales</taxon>
        <taxon>Clavicipitaceae</taxon>
        <taxon>Pochonia</taxon>
    </lineage>
</organism>
<comment type="caution">
    <text evidence="2">The sequence shown here is derived from an EMBL/GenBank/DDBJ whole genome shotgun (WGS) entry which is preliminary data.</text>
</comment>
<dbReference type="STRING" id="1380566.A0A179F5W9"/>
<gene>
    <name evidence="2" type="ORF">VFPPC_06830</name>
</gene>
<dbReference type="Pfam" id="PF00117">
    <property type="entry name" value="GATase"/>
    <property type="match status" value="1"/>
</dbReference>
<feature type="domain" description="Glutamine amidotransferase" evidence="1">
    <location>
        <begin position="96"/>
        <end position="203"/>
    </location>
</feature>
<proteinExistence type="predicted"/>
<dbReference type="GeneID" id="28849792"/>
<accession>A0A179F5W9</accession>
<dbReference type="OrthoDB" id="92161at2759"/>
<sequence length="255" mass="28386">MAQIFKPTPDSPKTRLMVLETDKPHPDTESEKGSFGEILHQHFSKAGAAHDPPLAVETNQIFVVTEQGGRMPTKDEFDGYDGILITGNLWLSKPDFHFTGVCFGHQLLSRLLGGTVAPSASGDWELGHCRIDTTPTGRRLFRTHEDHIHLHQMHQDQVVQQPTHESAKGMIPDEAEIAVWGSSPHTTIQGLYIPNRLFTTQAHLAFDEDMVKRQIQMRVDKGSIQDIEHADRAAETAHLEHDGVIVAGAILRLFS</sequence>
<dbReference type="EMBL" id="LSBJ02000008">
    <property type="protein sequence ID" value="OAQ60731.1"/>
    <property type="molecule type" value="Genomic_DNA"/>
</dbReference>
<dbReference type="Gene3D" id="3.40.50.880">
    <property type="match status" value="1"/>
</dbReference>
<evidence type="ECO:0000313" key="3">
    <source>
        <dbReference type="Proteomes" id="UP000078397"/>
    </source>
</evidence>
<dbReference type="PANTHER" id="PTHR42695:SF4">
    <property type="entry name" value="GLUTAMINE AMIDOTRANSFERASE DOMAIN-CONTAINING PROTEIN"/>
    <property type="match status" value="1"/>
</dbReference>
<dbReference type="KEGG" id="pchm:VFPPC_06830"/>
<dbReference type="AlphaFoldDB" id="A0A179F5W9"/>
<reference evidence="2 3" key="1">
    <citation type="journal article" date="2016" name="PLoS Pathog.">
        <title>Biosynthesis of antibiotic leucinostatins in bio-control fungus Purpureocillium lilacinum and their inhibition on phytophthora revealed by genome mining.</title>
        <authorList>
            <person name="Wang G."/>
            <person name="Liu Z."/>
            <person name="Lin R."/>
            <person name="Li E."/>
            <person name="Mao Z."/>
            <person name="Ling J."/>
            <person name="Yang Y."/>
            <person name="Yin W.B."/>
            <person name="Xie B."/>
        </authorList>
    </citation>
    <scope>NUCLEOTIDE SEQUENCE [LARGE SCALE GENOMIC DNA]</scope>
    <source>
        <strain evidence="2">170</strain>
    </source>
</reference>
<dbReference type="Proteomes" id="UP000078397">
    <property type="component" value="Unassembled WGS sequence"/>
</dbReference>
<name>A0A179F5W9_METCM</name>
<evidence type="ECO:0000313" key="2">
    <source>
        <dbReference type="EMBL" id="OAQ60731.1"/>
    </source>
</evidence>
<dbReference type="InterPro" id="IPR044992">
    <property type="entry name" value="ChyE-like"/>
</dbReference>
<dbReference type="InterPro" id="IPR017926">
    <property type="entry name" value="GATASE"/>
</dbReference>
<protein>
    <submittedName>
        <fullName evidence="2">GMP synthase</fullName>
    </submittedName>
</protein>
<dbReference type="PANTHER" id="PTHR42695">
    <property type="entry name" value="GLUTAMINE AMIDOTRANSFERASE YLR126C-RELATED"/>
    <property type="match status" value="1"/>
</dbReference>
<dbReference type="RefSeq" id="XP_018138609.1">
    <property type="nucleotide sequence ID" value="XM_018285798.1"/>
</dbReference>
<keyword evidence="3" id="KW-1185">Reference proteome</keyword>
<dbReference type="GO" id="GO:0005829">
    <property type="term" value="C:cytosol"/>
    <property type="evidence" value="ECO:0007669"/>
    <property type="project" value="TreeGrafter"/>
</dbReference>
<dbReference type="InterPro" id="IPR029062">
    <property type="entry name" value="Class_I_gatase-like"/>
</dbReference>
<evidence type="ECO:0000259" key="1">
    <source>
        <dbReference type="Pfam" id="PF00117"/>
    </source>
</evidence>
<dbReference type="SUPFAM" id="SSF52317">
    <property type="entry name" value="Class I glutamine amidotransferase-like"/>
    <property type="match status" value="1"/>
</dbReference>